<dbReference type="Proteomes" id="UP001185012">
    <property type="component" value="Unassembled WGS sequence"/>
</dbReference>
<dbReference type="Pfam" id="PF00355">
    <property type="entry name" value="Rieske"/>
    <property type="match status" value="1"/>
</dbReference>
<dbReference type="InterPro" id="IPR036922">
    <property type="entry name" value="Rieske_2Fe-2S_sf"/>
</dbReference>
<dbReference type="PANTHER" id="PTHR21496">
    <property type="entry name" value="FERREDOXIN-RELATED"/>
    <property type="match status" value="1"/>
</dbReference>
<protein>
    <submittedName>
        <fullName evidence="8">Nitrite reductase (NADH) small subunit</fullName>
        <ecNumber evidence="8">1.7.1.15</ecNumber>
    </submittedName>
</protein>
<evidence type="ECO:0000259" key="7">
    <source>
        <dbReference type="PROSITE" id="PS51296"/>
    </source>
</evidence>
<dbReference type="Gene3D" id="2.102.10.10">
    <property type="entry name" value="Rieske [2Fe-2S] iron-sulphur domain"/>
    <property type="match status" value="1"/>
</dbReference>
<keyword evidence="2" id="KW-0479">Metal-binding</keyword>
<evidence type="ECO:0000256" key="1">
    <source>
        <dbReference type="ARBA" id="ARBA00022714"/>
    </source>
</evidence>
<accession>A0ABU1INF0</accession>
<dbReference type="PANTHER" id="PTHR21496:SF23">
    <property type="entry name" value="3-PHENYLPROPIONATE_CINNAMIC ACID DIOXYGENASE FERREDOXIN SUBUNIT"/>
    <property type="match status" value="1"/>
</dbReference>
<reference evidence="8 9" key="1">
    <citation type="submission" date="2023-07" db="EMBL/GenBank/DDBJ databases">
        <title>Genomic Encyclopedia of Type Strains, Phase IV (KMG-IV): sequencing the most valuable type-strain genomes for metagenomic binning, comparative biology and taxonomic classification.</title>
        <authorList>
            <person name="Goeker M."/>
        </authorList>
    </citation>
    <scope>NUCLEOTIDE SEQUENCE [LARGE SCALE GENOMIC DNA]</scope>
    <source>
        <strain evidence="8 9">DSM 45903</strain>
    </source>
</reference>
<dbReference type="InterPro" id="IPR012748">
    <property type="entry name" value="Rieske-like_NirD"/>
</dbReference>
<evidence type="ECO:0000256" key="6">
    <source>
        <dbReference type="ARBA" id="ARBA00023063"/>
    </source>
</evidence>
<dbReference type="CDD" id="cd03530">
    <property type="entry name" value="Rieske_NirD_small_Bacillus"/>
    <property type="match status" value="1"/>
</dbReference>
<keyword evidence="6" id="KW-0534">Nitrate assimilation</keyword>
<comment type="caution">
    <text evidence="8">The sequence shown here is derived from an EMBL/GenBank/DDBJ whole genome shotgun (WGS) entry which is preliminary data.</text>
</comment>
<sequence>MKKVSIGRIEDFLPKGGKTVHVGEVELAVFRLSNGDFRAVENRCPHKGGPLAEGVVSGTFVFCPLHEYKVNLCDGKVQEPDTGCVRTYPIEVEGNEVRVCLTEETVGV</sequence>
<keyword evidence="3 8" id="KW-0560">Oxidoreductase</keyword>
<dbReference type="RefSeq" id="WP_309865969.1">
    <property type="nucleotide sequence ID" value="NZ_JAVDQG010000004.1"/>
</dbReference>
<organism evidence="8 9">
    <name type="scientific">Desmospora profundinema</name>
    <dbReference type="NCBI Taxonomy" id="1571184"/>
    <lineage>
        <taxon>Bacteria</taxon>
        <taxon>Bacillati</taxon>
        <taxon>Bacillota</taxon>
        <taxon>Bacilli</taxon>
        <taxon>Bacillales</taxon>
        <taxon>Thermoactinomycetaceae</taxon>
        <taxon>Desmospora</taxon>
    </lineage>
</organism>
<evidence type="ECO:0000313" key="8">
    <source>
        <dbReference type="EMBL" id="MDR6226310.1"/>
    </source>
</evidence>
<keyword evidence="4" id="KW-0408">Iron</keyword>
<keyword evidence="9" id="KW-1185">Reference proteome</keyword>
<dbReference type="EMBL" id="JAVDQG010000004">
    <property type="protein sequence ID" value="MDR6226310.1"/>
    <property type="molecule type" value="Genomic_DNA"/>
</dbReference>
<evidence type="ECO:0000256" key="4">
    <source>
        <dbReference type="ARBA" id="ARBA00023004"/>
    </source>
</evidence>
<dbReference type="InterPro" id="IPR017941">
    <property type="entry name" value="Rieske_2Fe-2S"/>
</dbReference>
<evidence type="ECO:0000256" key="5">
    <source>
        <dbReference type="ARBA" id="ARBA00023014"/>
    </source>
</evidence>
<evidence type="ECO:0000256" key="2">
    <source>
        <dbReference type="ARBA" id="ARBA00022723"/>
    </source>
</evidence>
<evidence type="ECO:0000313" key="9">
    <source>
        <dbReference type="Proteomes" id="UP001185012"/>
    </source>
</evidence>
<dbReference type="SUPFAM" id="SSF50022">
    <property type="entry name" value="ISP domain"/>
    <property type="match status" value="1"/>
</dbReference>
<dbReference type="EC" id="1.7.1.15" evidence="8"/>
<name>A0ABU1INF0_9BACL</name>
<gene>
    <name evidence="8" type="ORF">JOE21_002316</name>
</gene>
<dbReference type="PROSITE" id="PS51296">
    <property type="entry name" value="RIESKE"/>
    <property type="match status" value="1"/>
</dbReference>
<dbReference type="NCBIfam" id="TIGR02378">
    <property type="entry name" value="nirD_assim_sml"/>
    <property type="match status" value="1"/>
</dbReference>
<feature type="domain" description="Rieske" evidence="7">
    <location>
        <begin position="4"/>
        <end position="99"/>
    </location>
</feature>
<proteinExistence type="predicted"/>
<keyword evidence="5" id="KW-0411">Iron-sulfur</keyword>
<keyword evidence="1" id="KW-0001">2Fe-2S</keyword>
<dbReference type="GO" id="GO:0106316">
    <property type="term" value="F:nitrite reductase (NADH) activity"/>
    <property type="evidence" value="ECO:0007669"/>
    <property type="project" value="UniProtKB-EC"/>
</dbReference>
<evidence type="ECO:0000256" key="3">
    <source>
        <dbReference type="ARBA" id="ARBA00023002"/>
    </source>
</evidence>